<accession>A0A1I6G536</accession>
<organism evidence="1 2">
    <name type="scientific">Halogeometricum limi</name>
    <dbReference type="NCBI Taxonomy" id="555875"/>
    <lineage>
        <taxon>Archaea</taxon>
        <taxon>Methanobacteriati</taxon>
        <taxon>Methanobacteriota</taxon>
        <taxon>Stenosarchaea group</taxon>
        <taxon>Halobacteria</taxon>
        <taxon>Halobacteriales</taxon>
        <taxon>Haloferacaceae</taxon>
        <taxon>Halogeometricum</taxon>
    </lineage>
</organism>
<keyword evidence="2" id="KW-1185">Reference proteome</keyword>
<dbReference type="Proteomes" id="UP000243250">
    <property type="component" value="Unassembled WGS sequence"/>
</dbReference>
<evidence type="ECO:0000313" key="2">
    <source>
        <dbReference type="Proteomes" id="UP000243250"/>
    </source>
</evidence>
<gene>
    <name evidence="1" type="ORF">SAMN04488124_0886</name>
</gene>
<proteinExistence type="predicted"/>
<evidence type="ECO:0000313" key="1">
    <source>
        <dbReference type="EMBL" id="SFR37306.1"/>
    </source>
</evidence>
<reference evidence="2" key="1">
    <citation type="submission" date="2016-10" db="EMBL/GenBank/DDBJ databases">
        <authorList>
            <person name="Varghese N."/>
            <person name="Submissions S."/>
        </authorList>
    </citation>
    <scope>NUCLEOTIDE SEQUENCE [LARGE SCALE GENOMIC DNA]</scope>
    <source>
        <strain evidence="2">CGMCC 1.8711</strain>
    </source>
</reference>
<protein>
    <submittedName>
        <fullName evidence="1">Uncharacterized protein</fullName>
    </submittedName>
</protein>
<dbReference type="RefSeq" id="WP_089877086.1">
    <property type="nucleotide sequence ID" value="NZ_FOYS01000001.1"/>
</dbReference>
<sequence>MDESGYDIGSWVHTATLCDRVSAALAVAGEPRDAESIASLADGTVEATESALGDLCQEEVAVRTDDLYVHVDHVASVRDGDD</sequence>
<dbReference type="AlphaFoldDB" id="A0A1I6G536"/>
<name>A0A1I6G536_9EURY</name>
<dbReference type="EMBL" id="FOYS01000001">
    <property type="protein sequence ID" value="SFR37306.1"/>
    <property type="molecule type" value="Genomic_DNA"/>
</dbReference>